<dbReference type="EMBL" id="CP151657">
    <property type="protein sequence ID" value="WZP16206.1"/>
    <property type="molecule type" value="Genomic_DNA"/>
</dbReference>
<dbReference type="InterPro" id="IPR029058">
    <property type="entry name" value="AB_hydrolase_fold"/>
</dbReference>
<keyword evidence="3" id="KW-1185">Reference proteome</keyword>
<accession>A0ABZ2ZX09</accession>
<organism evidence="2 3">
    <name type="scientific">Arthrobacter citreus</name>
    <dbReference type="NCBI Taxonomy" id="1670"/>
    <lineage>
        <taxon>Bacteria</taxon>
        <taxon>Bacillati</taxon>
        <taxon>Actinomycetota</taxon>
        <taxon>Actinomycetes</taxon>
        <taxon>Micrococcales</taxon>
        <taxon>Micrococcaceae</taxon>
        <taxon>Arthrobacter</taxon>
    </lineage>
</organism>
<evidence type="ECO:0000313" key="2">
    <source>
        <dbReference type="EMBL" id="WZP16206.1"/>
    </source>
</evidence>
<evidence type="ECO:0000313" key="3">
    <source>
        <dbReference type="Proteomes" id="UP001448858"/>
    </source>
</evidence>
<feature type="region of interest" description="Disordered" evidence="1">
    <location>
        <begin position="44"/>
        <end position="65"/>
    </location>
</feature>
<name>A0ABZ2ZX09_9MICC</name>
<sequence>MRFRRLRRRLSYARAWAADYAYVGYWQVHGFLFRRDPSAYLAPAGSANGDSAGDPGQDPASEEATQPRPVILVPGVYENWQFLRPLAEALSAKGHPVHTVAPLGYNRGRIDRMALLVQQYLVEQDLSGAVVVAHSKGGLIGKQLMLLPEGGRRVDRMVAVNTPFSGSVYANFFVLPSIRAFSPRNKFLRRLQESSGVNARITSVYSRFDPHIPGGSYLPGARNIQLETMGHFRPIGDRRLLAVLEQELERDSPDASESRGRLES</sequence>
<proteinExistence type="predicted"/>
<evidence type="ECO:0000256" key="1">
    <source>
        <dbReference type="SAM" id="MobiDB-lite"/>
    </source>
</evidence>
<gene>
    <name evidence="2" type="ORF">AAE021_01030</name>
</gene>
<reference evidence="2 3" key="1">
    <citation type="submission" date="2024-04" db="EMBL/GenBank/DDBJ databases">
        <title>Arthrobacter sp. from Plains bison fecal sample.</title>
        <authorList>
            <person name="Ruzzini A."/>
        </authorList>
    </citation>
    <scope>NUCLEOTIDE SEQUENCE [LARGE SCALE GENOMIC DNA]</scope>
    <source>
        <strain evidence="2 3">EINP1</strain>
    </source>
</reference>
<keyword evidence="2" id="KW-0378">Hydrolase</keyword>
<dbReference type="SUPFAM" id="SSF53474">
    <property type="entry name" value="alpha/beta-Hydrolases"/>
    <property type="match status" value="1"/>
</dbReference>
<dbReference type="GO" id="GO:0016787">
    <property type="term" value="F:hydrolase activity"/>
    <property type="evidence" value="ECO:0007669"/>
    <property type="project" value="UniProtKB-KW"/>
</dbReference>
<dbReference type="Gene3D" id="3.40.50.1820">
    <property type="entry name" value="alpha/beta hydrolase"/>
    <property type="match status" value="1"/>
</dbReference>
<dbReference type="Proteomes" id="UP001448858">
    <property type="component" value="Chromosome"/>
</dbReference>
<dbReference type="RefSeq" id="WP_342023852.1">
    <property type="nucleotide sequence ID" value="NZ_CP151657.1"/>
</dbReference>
<protein>
    <submittedName>
        <fullName evidence="2">Alpha/beta hydrolase</fullName>
    </submittedName>
</protein>